<evidence type="ECO:0000313" key="3">
    <source>
        <dbReference type="EMBL" id="AFK06654.1"/>
    </source>
</evidence>
<evidence type="ECO:0000313" key="4">
    <source>
        <dbReference type="Proteomes" id="UP000002881"/>
    </source>
</evidence>
<dbReference type="AlphaFoldDB" id="I2F401"/>
<dbReference type="RefSeq" id="WP_014730675.1">
    <property type="nucleotide sequence ID" value="NC_017934.1"/>
</dbReference>
<dbReference type="InterPro" id="IPR007329">
    <property type="entry name" value="FMN-bd"/>
</dbReference>
<dbReference type="GO" id="GO:0010181">
    <property type="term" value="F:FMN binding"/>
    <property type="evidence" value="ECO:0007669"/>
    <property type="project" value="InterPro"/>
</dbReference>
<dbReference type="HOGENOM" id="CLU_096350_0_1_0"/>
<feature type="transmembrane region" description="Helical" evidence="1">
    <location>
        <begin position="6"/>
        <end position="29"/>
    </location>
</feature>
<keyword evidence="1" id="KW-0812">Transmembrane</keyword>
<protein>
    <recommendedName>
        <fullName evidence="2">FMN-binding domain-containing protein</fullName>
    </recommendedName>
</protein>
<dbReference type="EMBL" id="CP003532">
    <property type="protein sequence ID" value="AFK06654.1"/>
    <property type="molecule type" value="Genomic_DNA"/>
</dbReference>
<dbReference type="Pfam" id="PF04205">
    <property type="entry name" value="FMN_bind"/>
    <property type="match status" value="1"/>
</dbReference>
<keyword evidence="4" id="KW-1185">Reference proteome</keyword>
<proteinExistence type="predicted"/>
<accession>I2F401</accession>
<dbReference type="STRING" id="660470.Theba_0948"/>
<keyword evidence="1" id="KW-0472">Membrane</keyword>
<dbReference type="GeneID" id="87106780"/>
<evidence type="ECO:0000256" key="1">
    <source>
        <dbReference type="SAM" id="Phobius"/>
    </source>
</evidence>
<organism evidence="3 4">
    <name type="scientific">Mesotoga prima MesG1.Ag.4.2</name>
    <dbReference type="NCBI Taxonomy" id="660470"/>
    <lineage>
        <taxon>Bacteria</taxon>
        <taxon>Thermotogati</taxon>
        <taxon>Thermotogota</taxon>
        <taxon>Thermotogae</taxon>
        <taxon>Kosmotogales</taxon>
        <taxon>Kosmotogaceae</taxon>
        <taxon>Mesotoga</taxon>
    </lineage>
</organism>
<name>I2F401_9BACT</name>
<gene>
    <name evidence="3" type="ORF">Theba_0948</name>
</gene>
<reference evidence="3 4" key="1">
    <citation type="journal article" date="2012" name="Genome Biol. Evol.">
        <title>Genome Sequence of the Mesophilic Thermotogales Bacterium Mesotoga prima MesG1.Ag.4.2 Reveals the Largest Thermotogales Genome To Date.</title>
        <authorList>
            <person name="Zhaxybayeva O."/>
            <person name="Swithers K.S."/>
            <person name="Foght J."/>
            <person name="Green A.G."/>
            <person name="Bruce D."/>
            <person name="Detter C."/>
            <person name="Han S."/>
            <person name="Teshima H."/>
            <person name="Han J."/>
            <person name="Woyke T."/>
            <person name="Pitluck S."/>
            <person name="Nolan M."/>
            <person name="Ivanova N."/>
            <person name="Pati A."/>
            <person name="Land M.L."/>
            <person name="Dlutek M."/>
            <person name="Doolittle W.F."/>
            <person name="Noll K.M."/>
            <person name="Nesbo C.L."/>
        </authorList>
    </citation>
    <scope>NUCLEOTIDE SEQUENCE [LARGE SCALE GENOMIC DNA]</scope>
    <source>
        <strain evidence="4">mesG1.Ag.4.2</strain>
    </source>
</reference>
<dbReference type="Proteomes" id="UP000002881">
    <property type="component" value="Chromosome"/>
</dbReference>
<dbReference type="KEGG" id="mpg:Theba_0948"/>
<sequence length="133" mass="14152" precursor="true">MKGRTLIKVLVTVGILIAALLIIMFAFVVPKLEAGLKELDTLEFAPLNLSELDDGYYEGSFGAGIVSATVRVAVSGHEIKSIEIVKHNNGRGKPAEAITASVIENQSVEVDVISGATYSSKVILKAIENALNR</sequence>
<keyword evidence="1" id="KW-1133">Transmembrane helix</keyword>
<dbReference type="Gene3D" id="3.90.1010.20">
    <property type="match status" value="1"/>
</dbReference>
<dbReference type="SMART" id="SM00900">
    <property type="entry name" value="FMN_bind"/>
    <property type="match status" value="1"/>
</dbReference>
<feature type="domain" description="FMN-binding" evidence="2">
    <location>
        <begin position="64"/>
        <end position="132"/>
    </location>
</feature>
<dbReference type="GO" id="GO:0016020">
    <property type="term" value="C:membrane"/>
    <property type="evidence" value="ECO:0007669"/>
    <property type="project" value="InterPro"/>
</dbReference>
<dbReference type="eggNOG" id="COG3976">
    <property type="taxonomic scope" value="Bacteria"/>
</dbReference>
<evidence type="ECO:0000259" key="2">
    <source>
        <dbReference type="SMART" id="SM00900"/>
    </source>
</evidence>